<dbReference type="AlphaFoldDB" id="A0A0F9QQQ2"/>
<comment type="caution">
    <text evidence="2">The sequence shown here is derived from an EMBL/GenBank/DDBJ whole genome shotgun (WGS) entry which is preliminary data.</text>
</comment>
<dbReference type="Pfam" id="PF03992">
    <property type="entry name" value="ABM"/>
    <property type="match status" value="1"/>
</dbReference>
<gene>
    <name evidence="2" type="ORF">LCGC14_0689800</name>
</gene>
<name>A0A0F9QQQ2_9ZZZZ</name>
<dbReference type="GO" id="GO:0003824">
    <property type="term" value="F:catalytic activity"/>
    <property type="evidence" value="ECO:0007669"/>
    <property type="project" value="TreeGrafter"/>
</dbReference>
<sequence>MSTLTIVANIIAKADKLTALKSALETLAKNTRTEAGCVNYILHQSNKDELHFMFYETWQSRQAWQLHMDGENIKAYLAVADNLVNSFTVDEFTELN</sequence>
<dbReference type="PROSITE" id="PS51725">
    <property type="entry name" value="ABM"/>
    <property type="match status" value="1"/>
</dbReference>
<dbReference type="InterPro" id="IPR050744">
    <property type="entry name" value="AI-2_Isomerase_LsrG"/>
</dbReference>
<dbReference type="Gene3D" id="3.30.70.100">
    <property type="match status" value="1"/>
</dbReference>
<evidence type="ECO:0000259" key="1">
    <source>
        <dbReference type="PROSITE" id="PS51725"/>
    </source>
</evidence>
<dbReference type="EMBL" id="LAZR01001431">
    <property type="protein sequence ID" value="KKN44769.1"/>
    <property type="molecule type" value="Genomic_DNA"/>
</dbReference>
<reference evidence="2" key="1">
    <citation type="journal article" date="2015" name="Nature">
        <title>Complex archaea that bridge the gap between prokaryotes and eukaryotes.</title>
        <authorList>
            <person name="Spang A."/>
            <person name="Saw J.H."/>
            <person name="Jorgensen S.L."/>
            <person name="Zaremba-Niedzwiedzka K."/>
            <person name="Martijn J."/>
            <person name="Lind A.E."/>
            <person name="van Eijk R."/>
            <person name="Schleper C."/>
            <person name="Guy L."/>
            <person name="Ettema T.J."/>
        </authorList>
    </citation>
    <scope>NUCLEOTIDE SEQUENCE</scope>
</reference>
<dbReference type="InterPro" id="IPR007138">
    <property type="entry name" value="ABM_dom"/>
</dbReference>
<dbReference type="PANTHER" id="PTHR33336:SF3">
    <property type="entry name" value="ABM DOMAIN-CONTAINING PROTEIN"/>
    <property type="match status" value="1"/>
</dbReference>
<organism evidence="2">
    <name type="scientific">marine sediment metagenome</name>
    <dbReference type="NCBI Taxonomy" id="412755"/>
    <lineage>
        <taxon>unclassified sequences</taxon>
        <taxon>metagenomes</taxon>
        <taxon>ecological metagenomes</taxon>
    </lineage>
</organism>
<proteinExistence type="predicted"/>
<feature type="domain" description="ABM" evidence="1">
    <location>
        <begin position="4"/>
        <end position="92"/>
    </location>
</feature>
<accession>A0A0F9QQQ2</accession>
<dbReference type="InterPro" id="IPR011008">
    <property type="entry name" value="Dimeric_a/b-barrel"/>
</dbReference>
<evidence type="ECO:0000313" key="2">
    <source>
        <dbReference type="EMBL" id="KKN44769.1"/>
    </source>
</evidence>
<protein>
    <recommendedName>
        <fullName evidence="1">ABM domain-containing protein</fullName>
    </recommendedName>
</protein>
<dbReference type="PANTHER" id="PTHR33336">
    <property type="entry name" value="QUINOL MONOOXYGENASE YGIN-RELATED"/>
    <property type="match status" value="1"/>
</dbReference>
<dbReference type="SUPFAM" id="SSF54909">
    <property type="entry name" value="Dimeric alpha+beta barrel"/>
    <property type="match status" value="1"/>
</dbReference>